<dbReference type="RefSeq" id="XP_025836383.1">
    <property type="nucleotide sequence ID" value="XM_025980598.1"/>
</dbReference>
<accession>A0A7F5RK53</accession>
<dbReference type="GeneID" id="108742226"/>
<evidence type="ECO:0000313" key="1">
    <source>
        <dbReference type="Proteomes" id="UP000192223"/>
    </source>
</evidence>
<evidence type="ECO:0000313" key="2">
    <source>
        <dbReference type="RefSeq" id="XP_025836383.1"/>
    </source>
</evidence>
<dbReference type="AlphaFoldDB" id="A0A7F5RK53"/>
<gene>
    <name evidence="2" type="primary">LOC108742226</name>
</gene>
<sequence>MTSINEAIDDLKVFFKREINNAKRSILYDLEHKINTIKIELSKRPGEIAPSEPWRIIGELLPAMEINKFLELNEILSTDSEKQDALKQIFQLETIGSTNYAADINKILKKLIGKEVQLLYSGCGRMANGVGGTPSLERRGLAWTNSGQPSFGSSTPAQAWVDLMELFFMFAQAWASP</sequence>
<dbReference type="OrthoDB" id="6609483at2759"/>
<keyword evidence="1" id="KW-1185">Reference proteome</keyword>
<organism evidence="1 2">
    <name type="scientific">Agrilus planipennis</name>
    <name type="common">Emerald ash borer</name>
    <name type="synonym">Agrilus marcopoli</name>
    <dbReference type="NCBI Taxonomy" id="224129"/>
    <lineage>
        <taxon>Eukaryota</taxon>
        <taxon>Metazoa</taxon>
        <taxon>Ecdysozoa</taxon>
        <taxon>Arthropoda</taxon>
        <taxon>Hexapoda</taxon>
        <taxon>Insecta</taxon>
        <taxon>Pterygota</taxon>
        <taxon>Neoptera</taxon>
        <taxon>Endopterygota</taxon>
        <taxon>Coleoptera</taxon>
        <taxon>Polyphaga</taxon>
        <taxon>Elateriformia</taxon>
        <taxon>Buprestoidea</taxon>
        <taxon>Buprestidae</taxon>
        <taxon>Agrilinae</taxon>
        <taxon>Agrilus</taxon>
    </lineage>
</organism>
<reference evidence="2" key="1">
    <citation type="submission" date="2025-08" db="UniProtKB">
        <authorList>
            <consortium name="RefSeq"/>
        </authorList>
    </citation>
    <scope>IDENTIFICATION</scope>
    <source>
        <tissue evidence="2">Entire body</tissue>
    </source>
</reference>
<protein>
    <submittedName>
        <fullName evidence="2">Uncharacterized protein LOC108742226</fullName>
    </submittedName>
</protein>
<dbReference type="InParanoid" id="A0A7F5RK53"/>
<dbReference type="KEGG" id="apln:108742226"/>
<proteinExistence type="predicted"/>
<dbReference type="Proteomes" id="UP000192223">
    <property type="component" value="Unplaced"/>
</dbReference>
<name>A0A7F5RK53_AGRPL</name>